<dbReference type="InterPro" id="IPR036514">
    <property type="entry name" value="SGNH_hydro_sf"/>
</dbReference>
<dbReference type="AlphaFoldDB" id="A0A2P6SJD5"/>
<protein>
    <submittedName>
        <fullName evidence="4">Putative chlorogenate--glucarate O-hydroxycinnamoyltransferase</fullName>
        <ecNumber evidence="4">2.3.1.98</ecNumber>
    </submittedName>
</protein>
<accession>A0A2P6SJD5</accession>
<dbReference type="GO" id="GO:0047204">
    <property type="term" value="F:chlorogenate-glucarate O-hydroxycinnamoyltransferase activity"/>
    <property type="evidence" value="ECO:0007669"/>
    <property type="project" value="UniProtKB-EC"/>
</dbReference>
<comment type="similarity">
    <text evidence="1">Belongs to the 'GDSL' lipolytic enzyme family.</text>
</comment>
<dbReference type="Gramene" id="PRQ58786">
    <property type="protein sequence ID" value="PRQ58786"/>
    <property type="gene ID" value="RchiOBHm_Chr1g0363081"/>
</dbReference>
<keyword evidence="3" id="KW-0812">Transmembrane</keyword>
<evidence type="ECO:0000256" key="1">
    <source>
        <dbReference type="ARBA" id="ARBA00008668"/>
    </source>
</evidence>
<dbReference type="Proteomes" id="UP000238479">
    <property type="component" value="Chromosome 1"/>
</dbReference>
<dbReference type="Pfam" id="PF00657">
    <property type="entry name" value="Lipase_GDSL"/>
    <property type="match status" value="1"/>
</dbReference>
<dbReference type="PANTHER" id="PTHR22835:SF517">
    <property type="entry name" value="GDSL-LIKE LIPASE_ACYLHYDROLASE FAMILY PROTEIN, EXPRESSED"/>
    <property type="match status" value="1"/>
</dbReference>
<keyword evidence="3" id="KW-1133">Transmembrane helix</keyword>
<evidence type="ECO:0000256" key="2">
    <source>
        <dbReference type="ARBA" id="ARBA00023180"/>
    </source>
</evidence>
<name>A0A2P6SJD5_ROSCH</name>
<sequence length="375" mass="41686">MICGITQNKALFLLSSMATKASLLFMLSSLFLLWKLKVNSLFLLRNLSNAASLKACNLEAIYQFGDSFSDTGNAIRENKALEATKLPYGLNLPREPKGRFSDGMLVIDFEAKDYHNGKNFAVSSASVLPKGVLKEKSIFFPETMTNFTLHKQVDWMATYFNETPYFSKDRAEKLKRSLFFIGPMAHGDYMYSMDLSRKSSEWVKSNLVPDIVQTIKEAATRVIAFGAVKVVIPGIYAFGCFKAPGYNVSLCDQGKNSVATTHNDLLRRAIEELKKQHPNVTIVYADYYSAFMSFFPKALSLGFEPANKPCCFGTHKNGPGHGFNPDNMCGKPGVQSCANPAKRINWDGSHMTQHAYRLIADLIIPDIAAKLKCSA</sequence>
<proteinExistence type="inferred from homology"/>
<feature type="transmembrane region" description="Helical" evidence="3">
    <location>
        <begin position="12"/>
        <end position="34"/>
    </location>
</feature>
<evidence type="ECO:0000256" key="3">
    <source>
        <dbReference type="SAM" id="Phobius"/>
    </source>
</evidence>
<dbReference type="GO" id="GO:0016788">
    <property type="term" value="F:hydrolase activity, acting on ester bonds"/>
    <property type="evidence" value="ECO:0007669"/>
    <property type="project" value="InterPro"/>
</dbReference>
<keyword evidence="4" id="KW-0012">Acyltransferase</keyword>
<organism evidence="4 5">
    <name type="scientific">Rosa chinensis</name>
    <name type="common">China rose</name>
    <dbReference type="NCBI Taxonomy" id="74649"/>
    <lineage>
        <taxon>Eukaryota</taxon>
        <taxon>Viridiplantae</taxon>
        <taxon>Streptophyta</taxon>
        <taxon>Embryophyta</taxon>
        <taxon>Tracheophyta</taxon>
        <taxon>Spermatophyta</taxon>
        <taxon>Magnoliopsida</taxon>
        <taxon>eudicotyledons</taxon>
        <taxon>Gunneridae</taxon>
        <taxon>Pentapetalae</taxon>
        <taxon>rosids</taxon>
        <taxon>fabids</taxon>
        <taxon>Rosales</taxon>
        <taxon>Rosaceae</taxon>
        <taxon>Rosoideae</taxon>
        <taxon>Rosoideae incertae sedis</taxon>
        <taxon>Rosa</taxon>
    </lineage>
</organism>
<keyword evidence="4" id="KW-0808">Transferase</keyword>
<evidence type="ECO:0000313" key="4">
    <source>
        <dbReference type="EMBL" id="PRQ58786.1"/>
    </source>
</evidence>
<dbReference type="EC" id="2.3.1.98" evidence="4"/>
<dbReference type="PANTHER" id="PTHR22835">
    <property type="entry name" value="ZINC FINGER FYVE DOMAIN CONTAINING PROTEIN"/>
    <property type="match status" value="1"/>
</dbReference>
<gene>
    <name evidence="4" type="ORF">RchiOBHm_Chr1g0363081</name>
</gene>
<keyword evidence="5" id="KW-1185">Reference proteome</keyword>
<dbReference type="InterPro" id="IPR001087">
    <property type="entry name" value="GDSL"/>
</dbReference>
<dbReference type="STRING" id="74649.A0A2P6SJD5"/>
<dbReference type="Gene3D" id="3.40.50.1110">
    <property type="entry name" value="SGNH hydrolase"/>
    <property type="match status" value="1"/>
</dbReference>
<comment type="caution">
    <text evidence="4">The sequence shown here is derived from an EMBL/GenBank/DDBJ whole genome shotgun (WGS) entry which is preliminary data.</text>
</comment>
<dbReference type="OMA" id="MFTYFNG"/>
<dbReference type="EMBL" id="PDCK01000039">
    <property type="protein sequence ID" value="PRQ58786.1"/>
    <property type="molecule type" value="Genomic_DNA"/>
</dbReference>
<keyword evidence="2" id="KW-0325">Glycoprotein</keyword>
<reference evidence="4 5" key="1">
    <citation type="journal article" date="2018" name="Nat. Genet.">
        <title>The Rosa genome provides new insights in the design of modern roses.</title>
        <authorList>
            <person name="Bendahmane M."/>
        </authorList>
    </citation>
    <scope>NUCLEOTIDE SEQUENCE [LARGE SCALE GENOMIC DNA]</scope>
    <source>
        <strain evidence="5">cv. Old Blush</strain>
    </source>
</reference>
<keyword evidence="3" id="KW-0472">Membrane</keyword>
<evidence type="ECO:0000313" key="5">
    <source>
        <dbReference type="Proteomes" id="UP000238479"/>
    </source>
</evidence>